<organism evidence="1 2">
    <name type="scientific">Streblomastix strix</name>
    <dbReference type="NCBI Taxonomy" id="222440"/>
    <lineage>
        <taxon>Eukaryota</taxon>
        <taxon>Metamonada</taxon>
        <taxon>Preaxostyla</taxon>
        <taxon>Oxymonadida</taxon>
        <taxon>Streblomastigidae</taxon>
        <taxon>Streblomastix</taxon>
    </lineage>
</organism>
<comment type="caution">
    <text evidence="1">The sequence shown here is derived from an EMBL/GenBank/DDBJ whole genome shotgun (WGS) entry which is preliminary data.</text>
</comment>
<sequence>MKRSWMWKRKGNNEILVAAVAVIVNKHKKIGKEKEIRQFRECMEMDTDWKMMNATVRQTKERQIDFKREQQTINFNYISTQHNRPHKSLLLHSQQHSPSPTLDESLAVLRNISLRDSQEHKEKEPDQKEPSLQQYAGLMDVVERFHEIIKLQVEKEKKKSKIMLPGYCTKYPNKDCPVFFYPPKNYHLTPICRLKDQSLLEKLWNQTFEMCASAPFLIVFDYPTTSKLRQIYQSDHTTQDYQTSVMEWQDSLTFALKYQSKPEAVTGLIIFATEQIVNSETESKDQEQFTNELERIVADGTDDNGDDDQSEHAIELKHFIN</sequence>
<dbReference type="AlphaFoldDB" id="A0A5J4VZP0"/>
<dbReference type="Proteomes" id="UP000324800">
    <property type="component" value="Unassembled WGS sequence"/>
</dbReference>
<evidence type="ECO:0000313" key="2">
    <source>
        <dbReference type="Proteomes" id="UP000324800"/>
    </source>
</evidence>
<name>A0A5J4VZP0_9EUKA</name>
<gene>
    <name evidence="1" type="ORF">EZS28_016434</name>
</gene>
<dbReference type="EMBL" id="SNRW01004137">
    <property type="protein sequence ID" value="KAA6388045.1"/>
    <property type="molecule type" value="Genomic_DNA"/>
</dbReference>
<protein>
    <submittedName>
        <fullName evidence="1">Uncharacterized protein</fullName>
    </submittedName>
</protein>
<accession>A0A5J4VZP0</accession>
<proteinExistence type="predicted"/>
<evidence type="ECO:0000313" key="1">
    <source>
        <dbReference type="EMBL" id="KAA6388045.1"/>
    </source>
</evidence>
<reference evidence="1 2" key="1">
    <citation type="submission" date="2019-03" db="EMBL/GenBank/DDBJ databases">
        <title>Single cell metagenomics reveals metabolic interactions within the superorganism composed of flagellate Streblomastix strix and complex community of Bacteroidetes bacteria on its surface.</title>
        <authorList>
            <person name="Treitli S.C."/>
            <person name="Kolisko M."/>
            <person name="Husnik F."/>
            <person name="Keeling P."/>
            <person name="Hampl V."/>
        </authorList>
    </citation>
    <scope>NUCLEOTIDE SEQUENCE [LARGE SCALE GENOMIC DNA]</scope>
    <source>
        <strain evidence="1">ST1C</strain>
    </source>
</reference>